<dbReference type="PANTHER" id="PTHR38934:SF6">
    <property type="entry name" value="CHROMOSOME UNDETERMINED SCAFFOLD_176, WHOLE GENOME SHOTGUN SEQUENCE"/>
    <property type="match status" value="1"/>
</dbReference>
<dbReference type="PROSITE" id="PS51820">
    <property type="entry name" value="PA14"/>
    <property type="match status" value="1"/>
</dbReference>
<name>A6GAW1_9BACT</name>
<dbReference type="InterPro" id="IPR011936">
    <property type="entry name" value="Myxo_disulph_rpt"/>
</dbReference>
<comment type="caution">
    <text evidence="7">The sequence shown here is derived from an EMBL/GenBank/DDBJ whole genome shotgun (WGS) entry which is preliminary data.</text>
</comment>
<dbReference type="NCBIfam" id="TIGR02148">
    <property type="entry name" value="Fibro_Slime"/>
    <property type="match status" value="1"/>
</dbReference>
<evidence type="ECO:0000256" key="3">
    <source>
        <dbReference type="ARBA" id="ARBA00023157"/>
    </source>
</evidence>
<feature type="compositionally biased region" description="Low complexity" evidence="4">
    <location>
        <begin position="40"/>
        <end position="54"/>
    </location>
</feature>
<keyword evidence="7" id="KW-0449">Lipoprotein</keyword>
<keyword evidence="3" id="KW-1015">Disulfide bond</keyword>
<evidence type="ECO:0000259" key="6">
    <source>
        <dbReference type="PROSITE" id="PS51820"/>
    </source>
</evidence>
<dbReference type="InterPro" id="IPR011874">
    <property type="entry name" value="Fibro_Slime"/>
</dbReference>
<evidence type="ECO:0000256" key="5">
    <source>
        <dbReference type="SAM" id="SignalP"/>
    </source>
</evidence>
<evidence type="ECO:0000256" key="2">
    <source>
        <dbReference type="ARBA" id="ARBA00022737"/>
    </source>
</evidence>
<keyword evidence="2" id="KW-0677">Repeat</keyword>
<gene>
    <name evidence="7" type="ORF">PPSIR1_13070</name>
</gene>
<evidence type="ECO:0000313" key="7">
    <source>
        <dbReference type="EMBL" id="EDM76946.1"/>
    </source>
</evidence>
<proteinExistence type="predicted"/>
<dbReference type="Proteomes" id="UP000005801">
    <property type="component" value="Unassembled WGS sequence"/>
</dbReference>
<evidence type="ECO:0000256" key="4">
    <source>
        <dbReference type="SAM" id="MobiDB-lite"/>
    </source>
</evidence>
<dbReference type="InterPro" id="IPR037524">
    <property type="entry name" value="PA14/GLEYA"/>
</dbReference>
<protein>
    <submittedName>
        <fullName evidence="7">Putative lipoprotein</fullName>
    </submittedName>
</protein>
<feature type="region of interest" description="Disordered" evidence="4">
    <location>
        <begin position="31"/>
        <end position="95"/>
    </location>
</feature>
<dbReference type="Pfam" id="PF13948">
    <property type="entry name" value="DUF4215"/>
    <property type="match status" value="4"/>
</dbReference>
<keyword evidence="1 5" id="KW-0732">Signal</keyword>
<dbReference type="AlphaFoldDB" id="A6GAW1"/>
<sequence>MSMPSWIVRQSLAPWALLTVGVGITAAACTPTEGAGNDEAGTALTLTTAGNSDDTGMDTEDGDDDDGPDTLDTDTDTTTSGGDGETCLEGVPTPPNCGDGVLTDDEACDDGNTNDGDGCSGDCLCVGAGWQCPTPGEPCVQYPLCGDGLVVPPEPCDDGNVEPGDGCSENCKIEIGWKCEGEPSMCTETTCGDGIQEGAEACDDGNTMPFDGCSSICQAEPNCDENGCTSECGDGLIIDEECDDGNNTDGDGCSAQCTIEEGFTCEEDDACEMINGECVLRVPAVFRDFLAAHPDFSVSCDGLQPGGVQPMLDGQGKPVPTGSLCQAGSLGQWYTDSADSATIVGDIVLFDNGQGGYVNRWGENGEQWTAFVNAQWAANTLAECVNDGCVPCPWDPNTGCWADEVAYDGQPFFFPIDGHPDALADTLHPARVGPAYGYDSWPYESDIIPGAGNHNFFFTTEVVYWFQYDADVIAQLDFTGDDDVWVFVNNRLAVDLGGVHVPESGSVTISAATAGQFQLTDGGVYQISVFQAERKLDGSSFRLTLDGFSNTPSNCLAICGDGIVGLGEQCDDGVNDGGYGECAPGCVLGEYCGDGIVQEQEDCDDGNYNNADDCPNSCIYVLIE</sequence>
<organism evidence="7 8">
    <name type="scientific">Plesiocystis pacifica SIR-1</name>
    <dbReference type="NCBI Taxonomy" id="391625"/>
    <lineage>
        <taxon>Bacteria</taxon>
        <taxon>Pseudomonadati</taxon>
        <taxon>Myxococcota</taxon>
        <taxon>Polyangia</taxon>
        <taxon>Nannocystales</taxon>
        <taxon>Nannocystaceae</taxon>
        <taxon>Plesiocystis</taxon>
    </lineage>
</organism>
<dbReference type="eggNOG" id="COG1506">
    <property type="taxonomic scope" value="Bacteria"/>
</dbReference>
<accession>A6GAW1</accession>
<feature type="domain" description="PA14" evidence="6">
    <location>
        <begin position="397"/>
        <end position="561"/>
    </location>
</feature>
<dbReference type="PANTHER" id="PTHR38934">
    <property type="entry name" value="HYPHALLY REGULATED CELL WALL PROTEIN 1"/>
    <property type="match status" value="1"/>
</dbReference>
<feature type="chain" id="PRO_5002693822" evidence="5">
    <location>
        <begin position="28"/>
        <end position="624"/>
    </location>
</feature>
<evidence type="ECO:0000313" key="8">
    <source>
        <dbReference type="Proteomes" id="UP000005801"/>
    </source>
</evidence>
<evidence type="ECO:0000256" key="1">
    <source>
        <dbReference type="ARBA" id="ARBA00022729"/>
    </source>
</evidence>
<reference evidence="7 8" key="1">
    <citation type="submission" date="2007-06" db="EMBL/GenBank/DDBJ databases">
        <authorList>
            <person name="Shimkets L."/>
            <person name="Ferriera S."/>
            <person name="Johnson J."/>
            <person name="Kravitz S."/>
            <person name="Beeson K."/>
            <person name="Sutton G."/>
            <person name="Rogers Y.-H."/>
            <person name="Friedman R."/>
            <person name="Frazier M."/>
            <person name="Venter J.C."/>
        </authorList>
    </citation>
    <scope>NUCLEOTIDE SEQUENCE [LARGE SCALE GENOMIC DNA]</scope>
    <source>
        <strain evidence="7 8">SIR-1</strain>
    </source>
</reference>
<dbReference type="EMBL" id="ABCS01000054">
    <property type="protein sequence ID" value="EDM76946.1"/>
    <property type="molecule type" value="Genomic_DNA"/>
</dbReference>
<dbReference type="STRING" id="391625.PPSIR1_13070"/>
<keyword evidence="8" id="KW-1185">Reference proteome</keyword>
<feature type="compositionally biased region" description="Acidic residues" evidence="4">
    <location>
        <begin position="55"/>
        <end position="75"/>
    </location>
</feature>
<feature type="signal peptide" evidence="5">
    <location>
        <begin position="1"/>
        <end position="27"/>
    </location>
</feature>
<dbReference type="NCBIfam" id="TIGR02232">
    <property type="entry name" value="myxo_disulf_rpt"/>
    <property type="match status" value="5"/>
</dbReference>